<evidence type="ECO:0000313" key="3">
    <source>
        <dbReference type="EMBL" id="MVW74993.1"/>
    </source>
</evidence>
<dbReference type="InterPro" id="IPR046158">
    <property type="entry name" value="DUF6160"/>
</dbReference>
<evidence type="ECO:0000313" key="4">
    <source>
        <dbReference type="Proteomes" id="UP000429555"/>
    </source>
</evidence>
<reference evidence="3 4" key="1">
    <citation type="submission" date="2019-11" db="EMBL/GenBank/DDBJ databases">
        <title>Pseudomonas flavidum sp. nov., isolated from Baiyang Lake.</title>
        <authorList>
            <person name="Zhao Y."/>
        </authorList>
    </citation>
    <scope>NUCLEOTIDE SEQUENCE [LARGE SCALE GENOMIC DNA]</scope>
    <source>
        <strain evidence="4">R-22-3 w-18</strain>
    </source>
</reference>
<keyword evidence="4" id="KW-1185">Reference proteome</keyword>
<feature type="signal peptide" evidence="1">
    <location>
        <begin position="1"/>
        <end position="26"/>
    </location>
</feature>
<organism evidence="3 4">
    <name type="scientific">Pseudomonas xionganensis</name>
    <dbReference type="NCBI Taxonomy" id="2654845"/>
    <lineage>
        <taxon>Bacteria</taxon>
        <taxon>Pseudomonadati</taxon>
        <taxon>Pseudomonadota</taxon>
        <taxon>Gammaproteobacteria</taxon>
        <taxon>Pseudomonadales</taxon>
        <taxon>Pseudomonadaceae</taxon>
        <taxon>Pseudomonas</taxon>
    </lineage>
</organism>
<feature type="chain" id="PRO_5026026676" description="DUF6160 domain-containing protein" evidence="1">
    <location>
        <begin position="27"/>
        <end position="346"/>
    </location>
</feature>
<dbReference type="RefSeq" id="WP_160343918.1">
    <property type="nucleotide sequence ID" value="NZ_WKJZ01000001.1"/>
</dbReference>
<protein>
    <recommendedName>
        <fullName evidence="2">DUF6160 domain-containing protein</fullName>
    </recommendedName>
</protein>
<dbReference type="AlphaFoldDB" id="A0A6I4KYZ2"/>
<gene>
    <name evidence="3" type="ORF">GJV18_06655</name>
</gene>
<sequence>MRSPFRLAQTAIACVCAALLSTAAQARMVELEDSELSDITGQAFINLTTDSANGLDFTRINFGMDVAAQLNIKKLQLGLYSRAGEAANTADIDINNFALGTVDDATGQVNPFLIKNPFLELAYSGNKVVGVRLGFSEAQGYLSGDINRMTGNIAVDLYGKGSYLATQMNCAWYDLICASAKGLVGGAYANSDFSAQAQLVNGVGDPDPVRATMIGMVDGQKLSIPSGSGFDNFLLSLFSSSNCELLSTQTCFPLANYGSFPIGQLNPNNSQQFASAAKGVFLSMQSQNVQWRDQQDASKFITALAGAFMNIPRNADGSAAINTSFQEAFNGIPRQDTCFGTADRGC</sequence>
<dbReference type="EMBL" id="WKJZ01000001">
    <property type="protein sequence ID" value="MVW74993.1"/>
    <property type="molecule type" value="Genomic_DNA"/>
</dbReference>
<name>A0A6I4KYZ2_9PSED</name>
<evidence type="ECO:0000256" key="1">
    <source>
        <dbReference type="SAM" id="SignalP"/>
    </source>
</evidence>
<accession>A0A6I4KYZ2</accession>
<comment type="caution">
    <text evidence="3">The sequence shown here is derived from an EMBL/GenBank/DDBJ whole genome shotgun (WGS) entry which is preliminary data.</text>
</comment>
<keyword evidence="1" id="KW-0732">Signal</keyword>
<dbReference type="Proteomes" id="UP000429555">
    <property type="component" value="Unassembled WGS sequence"/>
</dbReference>
<feature type="domain" description="DUF6160" evidence="2">
    <location>
        <begin position="9"/>
        <end position="92"/>
    </location>
</feature>
<proteinExistence type="predicted"/>
<evidence type="ECO:0000259" key="2">
    <source>
        <dbReference type="Pfam" id="PF19657"/>
    </source>
</evidence>
<dbReference type="Pfam" id="PF19657">
    <property type="entry name" value="DUF6160"/>
    <property type="match status" value="1"/>
</dbReference>